<dbReference type="OrthoDB" id="6169716at2"/>
<dbReference type="RefSeq" id="WP_106761474.1">
    <property type="nucleotide sequence ID" value="NZ_PXNP01000016.1"/>
</dbReference>
<dbReference type="EMBL" id="PXNP01000016">
    <property type="protein sequence ID" value="PSF12196.1"/>
    <property type="molecule type" value="Genomic_DNA"/>
</dbReference>
<keyword evidence="2" id="KW-1185">Reference proteome</keyword>
<protein>
    <submittedName>
        <fullName evidence="1">Uncharacterized protein</fullName>
    </submittedName>
</protein>
<organism evidence="1 2">
    <name type="scientific">Marinobacter fuscus</name>
    <dbReference type="NCBI Taxonomy" id="2109942"/>
    <lineage>
        <taxon>Bacteria</taxon>
        <taxon>Pseudomonadati</taxon>
        <taxon>Pseudomonadota</taxon>
        <taxon>Gammaproteobacteria</taxon>
        <taxon>Pseudomonadales</taxon>
        <taxon>Marinobacteraceae</taxon>
        <taxon>Marinobacter</taxon>
    </lineage>
</organism>
<evidence type="ECO:0000313" key="1">
    <source>
        <dbReference type="EMBL" id="PSF12196.1"/>
    </source>
</evidence>
<gene>
    <name evidence="1" type="ORF">C7H09_04785</name>
</gene>
<name>A0A2T1KPX5_9GAMM</name>
<proteinExistence type="predicted"/>
<comment type="caution">
    <text evidence="1">The sequence shown here is derived from an EMBL/GenBank/DDBJ whole genome shotgun (WGS) entry which is preliminary data.</text>
</comment>
<accession>A0A2T1KPX5</accession>
<dbReference type="AlphaFoldDB" id="A0A2T1KPX5"/>
<dbReference type="Proteomes" id="UP000239866">
    <property type="component" value="Unassembled WGS sequence"/>
</dbReference>
<sequence length="84" mass="9360">MTGELTPQQISRALFETDPLNTCCRENDCTDEYDYVAQTVYDHLQQGEALLVAMTKSIGEWFFDGKSFNTGILAPALAILEGRP</sequence>
<reference evidence="1 2" key="1">
    <citation type="submission" date="2018-03" db="EMBL/GenBank/DDBJ databases">
        <title>Marinobacter brunus sp. nov., a marine bacterium of Gamma-proteobacteria isolated from the surface seawater of the South China Sea.</title>
        <authorList>
            <person name="Cheng H."/>
            <person name="Wu Y.-H."/>
            <person name="Xamxidin M."/>
            <person name="Xu X.-W."/>
        </authorList>
    </citation>
    <scope>NUCLEOTIDE SEQUENCE [LARGE SCALE GENOMIC DNA]</scope>
    <source>
        <strain evidence="1 2">NH169-3</strain>
    </source>
</reference>
<evidence type="ECO:0000313" key="2">
    <source>
        <dbReference type="Proteomes" id="UP000239866"/>
    </source>
</evidence>